<dbReference type="AlphaFoldDB" id="A0A956LXH9"/>
<feature type="domain" description="FlgD/Vpr Ig-like" evidence="2">
    <location>
        <begin position="126"/>
        <end position="175"/>
    </location>
</feature>
<proteinExistence type="predicted"/>
<evidence type="ECO:0000259" key="2">
    <source>
        <dbReference type="Pfam" id="PF13860"/>
    </source>
</evidence>
<feature type="region of interest" description="Disordered" evidence="1">
    <location>
        <begin position="54"/>
        <end position="93"/>
    </location>
</feature>
<dbReference type="Proteomes" id="UP000697710">
    <property type="component" value="Unassembled WGS sequence"/>
</dbReference>
<reference evidence="3" key="1">
    <citation type="submission" date="2020-04" db="EMBL/GenBank/DDBJ databases">
        <authorList>
            <person name="Zhang T."/>
        </authorList>
    </citation>
    <scope>NUCLEOTIDE SEQUENCE</scope>
    <source>
        <strain evidence="3">HKST-UBA01</strain>
    </source>
</reference>
<evidence type="ECO:0000256" key="1">
    <source>
        <dbReference type="SAM" id="MobiDB-lite"/>
    </source>
</evidence>
<protein>
    <submittedName>
        <fullName evidence="3">T9SS type A sorting domain-containing protein</fullName>
    </submittedName>
</protein>
<dbReference type="InterPro" id="IPR026444">
    <property type="entry name" value="Secre_tail"/>
</dbReference>
<reference evidence="3" key="2">
    <citation type="journal article" date="2021" name="Microbiome">
        <title>Successional dynamics and alternative stable states in a saline activated sludge microbial community over 9 years.</title>
        <authorList>
            <person name="Wang Y."/>
            <person name="Ye J."/>
            <person name="Ju F."/>
            <person name="Liu L."/>
            <person name="Boyd J.A."/>
            <person name="Deng Y."/>
            <person name="Parks D.H."/>
            <person name="Jiang X."/>
            <person name="Yin X."/>
            <person name="Woodcroft B.J."/>
            <person name="Tyson G.W."/>
            <person name="Hugenholtz P."/>
            <person name="Polz M.F."/>
            <person name="Zhang T."/>
        </authorList>
    </citation>
    <scope>NUCLEOTIDE SEQUENCE</scope>
    <source>
        <strain evidence="3">HKST-UBA01</strain>
    </source>
</reference>
<dbReference type="Gene3D" id="2.60.40.4070">
    <property type="match status" value="1"/>
</dbReference>
<evidence type="ECO:0000313" key="3">
    <source>
        <dbReference type="EMBL" id="MCA9727605.1"/>
    </source>
</evidence>
<dbReference type="Pfam" id="PF13860">
    <property type="entry name" value="FlgD_ig"/>
    <property type="match status" value="1"/>
</dbReference>
<sequence>MVRTKPSLRTIFATLPLAAAAGLAVHATAGGGGSYALQWWSIDHGGGRSDGGSYALRGTAGAPDTGSRTGGDYRLDGGFWSSPPPTPTDVPEPETGNTVPVLALHAPRPHPFPPGGALDFETPNRGRATLRVYDVDGAVVATLVDGMLEAGSHHVTWNAPGSGAPLPSGVYFLRLDQAGRTVTRKLVLKR</sequence>
<accession>A0A956LXH9</accession>
<name>A0A956LXH9_UNCEI</name>
<evidence type="ECO:0000313" key="4">
    <source>
        <dbReference type="Proteomes" id="UP000697710"/>
    </source>
</evidence>
<comment type="caution">
    <text evidence="3">The sequence shown here is derived from an EMBL/GenBank/DDBJ whole genome shotgun (WGS) entry which is preliminary data.</text>
</comment>
<organism evidence="3 4">
    <name type="scientific">Eiseniibacteriota bacterium</name>
    <dbReference type="NCBI Taxonomy" id="2212470"/>
    <lineage>
        <taxon>Bacteria</taxon>
        <taxon>Candidatus Eiseniibacteriota</taxon>
    </lineage>
</organism>
<dbReference type="NCBIfam" id="TIGR04183">
    <property type="entry name" value="Por_Secre_tail"/>
    <property type="match status" value="1"/>
</dbReference>
<dbReference type="EMBL" id="JAGQHR010000197">
    <property type="protein sequence ID" value="MCA9727605.1"/>
    <property type="molecule type" value="Genomic_DNA"/>
</dbReference>
<gene>
    <name evidence="3" type="ORF">KC729_07975</name>
</gene>
<dbReference type="InterPro" id="IPR025965">
    <property type="entry name" value="FlgD/Vpr_Ig-like"/>
</dbReference>